<keyword evidence="4" id="KW-1185">Reference proteome</keyword>
<dbReference type="InterPro" id="IPR008979">
    <property type="entry name" value="Galactose-bd-like_sf"/>
</dbReference>
<protein>
    <recommendedName>
        <fullName evidence="2">IPT/TIG domain-containing protein</fullName>
    </recommendedName>
</protein>
<feature type="chain" id="PRO_5046099648" description="IPT/TIG domain-containing protein" evidence="1">
    <location>
        <begin position="25"/>
        <end position="357"/>
    </location>
</feature>
<feature type="signal peptide" evidence="1">
    <location>
        <begin position="1"/>
        <end position="24"/>
    </location>
</feature>
<proteinExistence type="predicted"/>
<dbReference type="InterPro" id="IPR013783">
    <property type="entry name" value="Ig-like_fold"/>
</dbReference>
<evidence type="ECO:0000313" key="3">
    <source>
        <dbReference type="EMBL" id="GAA3750422.1"/>
    </source>
</evidence>
<name>A0ABP7FWU9_9FLAO</name>
<reference evidence="4" key="1">
    <citation type="journal article" date="2019" name="Int. J. Syst. Evol. Microbiol.">
        <title>The Global Catalogue of Microorganisms (GCM) 10K type strain sequencing project: providing services to taxonomists for standard genome sequencing and annotation.</title>
        <authorList>
            <consortium name="The Broad Institute Genomics Platform"/>
            <consortium name="The Broad Institute Genome Sequencing Center for Infectious Disease"/>
            <person name="Wu L."/>
            <person name="Ma J."/>
        </authorList>
    </citation>
    <scope>NUCLEOTIDE SEQUENCE [LARGE SCALE GENOMIC DNA]</scope>
    <source>
        <strain evidence="4">JCM 17336</strain>
    </source>
</reference>
<accession>A0ABP7FWU9</accession>
<organism evidence="3 4">
    <name type="scientific">Flavobacterium ginsengisoli</name>
    <dbReference type="NCBI Taxonomy" id="871694"/>
    <lineage>
        <taxon>Bacteria</taxon>
        <taxon>Pseudomonadati</taxon>
        <taxon>Bacteroidota</taxon>
        <taxon>Flavobacteriia</taxon>
        <taxon>Flavobacteriales</taxon>
        <taxon>Flavobacteriaceae</taxon>
        <taxon>Flavobacterium</taxon>
    </lineage>
</organism>
<evidence type="ECO:0000259" key="2">
    <source>
        <dbReference type="Pfam" id="PF01833"/>
    </source>
</evidence>
<keyword evidence="1" id="KW-0732">Signal</keyword>
<dbReference type="Gene3D" id="2.60.120.430">
    <property type="entry name" value="Galactose-binding lectin"/>
    <property type="match status" value="1"/>
</dbReference>
<dbReference type="EMBL" id="BAABDT010000006">
    <property type="protein sequence ID" value="GAA3750422.1"/>
    <property type="molecule type" value="Genomic_DNA"/>
</dbReference>
<dbReference type="Gene3D" id="2.60.40.10">
    <property type="entry name" value="Immunoglobulins"/>
    <property type="match status" value="2"/>
</dbReference>
<feature type="domain" description="IPT/TIG" evidence="2">
    <location>
        <begin position="148"/>
        <end position="204"/>
    </location>
</feature>
<dbReference type="RefSeq" id="WP_278020695.1">
    <property type="nucleotide sequence ID" value="NZ_BAABDT010000006.1"/>
</dbReference>
<dbReference type="PROSITE" id="PS51257">
    <property type="entry name" value="PROKAR_LIPOPROTEIN"/>
    <property type="match status" value="1"/>
</dbReference>
<comment type="caution">
    <text evidence="3">The sequence shown here is derived from an EMBL/GenBank/DDBJ whole genome shotgun (WGS) entry which is preliminary data.</text>
</comment>
<evidence type="ECO:0000256" key="1">
    <source>
        <dbReference type="SAM" id="SignalP"/>
    </source>
</evidence>
<dbReference type="SUPFAM" id="SSF49785">
    <property type="entry name" value="Galactose-binding domain-like"/>
    <property type="match status" value="1"/>
</dbReference>
<evidence type="ECO:0000313" key="4">
    <source>
        <dbReference type="Proteomes" id="UP001501367"/>
    </source>
</evidence>
<dbReference type="Proteomes" id="UP001501367">
    <property type="component" value="Unassembled WGS sequence"/>
</dbReference>
<dbReference type="Pfam" id="PF01833">
    <property type="entry name" value="TIG"/>
    <property type="match status" value="1"/>
</dbReference>
<gene>
    <name evidence="3" type="ORF">GCM10022422_38940</name>
</gene>
<dbReference type="InterPro" id="IPR002909">
    <property type="entry name" value="IPT_dom"/>
</dbReference>
<sequence>MKNIKDRMLLKLYFLASVSILLFASCSNDDSGGSSGKLAVTGISKSVIDDPLVEGDRQVDVPTDIINAGNYYIIRGSGFATLKSISFNGLESYFNPTFVTDNAIVVLVDQKTPYYNEMDEMKIVTNLGTLNYKIAIRPPSPTIKGFPINPNAGDIITITGEYFLRPSVNFGATKVEPIESTLTEIKVKVPDDFKYKYLSVTNVSGTTVASQALGSEIYDDAPTNIWGWDEKWDGTNSFDLAYSKDASQGTKCIEWKSGEWDGYLIALASWNFTDTDKFKAVRFSVKGAKAGKVKFFINGDADNNFKVVEFKSDSWTYIEIPFSDVGNPAVLSKIGWQEFGGFGGNTILLDDIGLVLK</sequence>